<keyword evidence="5" id="KW-0521">NADP</keyword>
<evidence type="ECO:0000256" key="5">
    <source>
        <dbReference type="ARBA" id="ARBA00022857"/>
    </source>
</evidence>
<dbReference type="PANTHER" id="PTHR43014">
    <property type="entry name" value="MERCURIC REDUCTASE"/>
    <property type="match status" value="1"/>
</dbReference>
<evidence type="ECO:0000256" key="6">
    <source>
        <dbReference type="ARBA" id="ARBA00023002"/>
    </source>
</evidence>
<dbReference type="PRINTS" id="PR00368">
    <property type="entry name" value="FADPNR"/>
</dbReference>
<keyword evidence="13" id="KW-1185">Reference proteome</keyword>
<evidence type="ECO:0000256" key="9">
    <source>
        <dbReference type="RuleBase" id="RU003691"/>
    </source>
</evidence>
<dbReference type="Proteomes" id="UP000837803">
    <property type="component" value="Unassembled WGS sequence"/>
</dbReference>
<protein>
    <submittedName>
        <fullName evidence="12">Mercuric reductase</fullName>
        <ecNumber evidence="12">1.16.1.1</ecNumber>
    </submittedName>
</protein>
<evidence type="ECO:0000256" key="4">
    <source>
        <dbReference type="ARBA" id="ARBA00022827"/>
    </source>
</evidence>
<keyword evidence="7" id="KW-1015">Disulfide bond</keyword>
<dbReference type="PIRSF" id="PIRSF000350">
    <property type="entry name" value="Mercury_reductase_MerA"/>
    <property type="match status" value="1"/>
</dbReference>
<feature type="domain" description="FAD/NAD(P)-binding" evidence="11">
    <location>
        <begin position="7"/>
        <end position="319"/>
    </location>
</feature>
<evidence type="ECO:0000259" key="11">
    <source>
        <dbReference type="Pfam" id="PF07992"/>
    </source>
</evidence>
<keyword evidence="4 9" id="KW-0274">FAD</keyword>
<keyword evidence="6 9" id="KW-0560">Oxidoreductase</keyword>
<evidence type="ECO:0000256" key="8">
    <source>
        <dbReference type="ARBA" id="ARBA00023284"/>
    </source>
</evidence>
<evidence type="ECO:0000313" key="13">
    <source>
        <dbReference type="Proteomes" id="UP000837803"/>
    </source>
</evidence>
<dbReference type="EC" id="1.16.1.1" evidence="12"/>
<organism evidence="12 13">
    <name type="scientific">Neolewinella maritima</name>
    <dbReference type="NCBI Taxonomy" id="1383882"/>
    <lineage>
        <taxon>Bacteria</taxon>
        <taxon>Pseudomonadati</taxon>
        <taxon>Bacteroidota</taxon>
        <taxon>Saprospiria</taxon>
        <taxon>Saprospirales</taxon>
        <taxon>Lewinellaceae</taxon>
        <taxon>Neolewinella</taxon>
    </lineage>
</organism>
<dbReference type="InterPro" id="IPR023753">
    <property type="entry name" value="FAD/NAD-binding_dom"/>
</dbReference>
<dbReference type="EMBL" id="CAKLPZ010000003">
    <property type="protein sequence ID" value="CAH1001795.1"/>
    <property type="molecule type" value="Genomic_DNA"/>
</dbReference>
<dbReference type="SUPFAM" id="SSF55424">
    <property type="entry name" value="FAD/NAD-linked reductases, dimerisation (C-terminal) domain"/>
    <property type="match status" value="1"/>
</dbReference>
<comment type="cofactor">
    <cofactor evidence="1">
        <name>FAD</name>
        <dbReference type="ChEBI" id="CHEBI:57692"/>
    </cofactor>
</comment>
<dbReference type="PROSITE" id="PS00076">
    <property type="entry name" value="PYRIDINE_REDOX_1"/>
    <property type="match status" value="1"/>
</dbReference>
<dbReference type="PANTHER" id="PTHR43014:SF2">
    <property type="entry name" value="MERCURIC REDUCTASE"/>
    <property type="match status" value="1"/>
</dbReference>
<dbReference type="InterPro" id="IPR016156">
    <property type="entry name" value="FAD/NAD-linked_Rdtase_dimer_sf"/>
</dbReference>
<comment type="similarity">
    <text evidence="2 9">Belongs to the class-I pyridine nucleotide-disulfide oxidoreductase family.</text>
</comment>
<dbReference type="InterPro" id="IPR012999">
    <property type="entry name" value="Pyr_OxRdtase_I_AS"/>
</dbReference>
<dbReference type="RefSeq" id="WP_238751648.1">
    <property type="nucleotide sequence ID" value="NZ_CAKLPZ010000003.1"/>
</dbReference>
<keyword evidence="8 9" id="KW-0676">Redox-active center</keyword>
<evidence type="ECO:0000256" key="3">
    <source>
        <dbReference type="ARBA" id="ARBA00022630"/>
    </source>
</evidence>
<dbReference type="PRINTS" id="PR00411">
    <property type="entry name" value="PNDRDTASEI"/>
</dbReference>
<dbReference type="GO" id="GO:0016152">
    <property type="term" value="F:mercury (II) reductase (NADP+) activity"/>
    <property type="evidence" value="ECO:0007669"/>
    <property type="project" value="UniProtKB-EC"/>
</dbReference>
<dbReference type="Pfam" id="PF02852">
    <property type="entry name" value="Pyr_redox_dim"/>
    <property type="match status" value="1"/>
</dbReference>
<dbReference type="InterPro" id="IPR036188">
    <property type="entry name" value="FAD/NAD-bd_sf"/>
</dbReference>
<feature type="domain" description="Pyridine nucleotide-disulphide oxidoreductase dimerisation" evidence="10">
    <location>
        <begin position="345"/>
        <end position="448"/>
    </location>
</feature>
<reference evidence="12" key="1">
    <citation type="submission" date="2021-12" db="EMBL/GenBank/DDBJ databases">
        <authorList>
            <person name="Rodrigo-Torres L."/>
            <person name="Arahal R. D."/>
            <person name="Lucena T."/>
        </authorList>
    </citation>
    <scope>NUCLEOTIDE SEQUENCE</scope>
    <source>
        <strain evidence="12">CECT 8419</strain>
    </source>
</reference>
<evidence type="ECO:0000256" key="2">
    <source>
        <dbReference type="ARBA" id="ARBA00007532"/>
    </source>
</evidence>
<evidence type="ECO:0000256" key="7">
    <source>
        <dbReference type="ARBA" id="ARBA00023157"/>
    </source>
</evidence>
<proteinExistence type="inferred from homology"/>
<dbReference type="SUPFAM" id="SSF51905">
    <property type="entry name" value="FAD/NAD(P)-binding domain"/>
    <property type="match status" value="1"/>
</dbReference>
<dbReference type="Gene3D" id="3.50.50.60">
    <property type="entry name" value="FAD/NAD(P)-binding domain"/>
    <property type="match status" value="2"/>
</dbReference>
<dbReference type="Pfam" id="PF07992">
    <property type="entry name" value="Pyr_redox_2"/>
    <property type="match status" value="1"/>
</dbReference>
<keyword evidence="3 9" id="KW-0285">Flavoprotein</keyword>
<name>A0ABM9B390_9BACT</name>
<comment type="caution">
    <text evidence="12">The sequence shown here is derived from an EMBL/GenBank/DDBJ whole genome shotgun (WGS) entry which is preliminary data.</text>
</comment>
<sequence>MPNYTHDLIVIGAGSGGLGAAGFGGAIGLRVALIDRTEEHFGGDCLNFGCVPSKALLHVAAQFAGARQATQFGLRTEGKADFGRVMDYVHQQQDIIREHETPAYLQKEYGLDCLIGEAMLTGRREVTVGGKKLSAPRIILATGSKPRHLGTPGVEQVKQYDNELVFSELHELPERLLIVGGGPNSCEMAQAFQRLGSQVTLLNRGERLLNQDPPEAAAVLEQHLRDEGVSIRHETEVLRFTDAHTATLVSDGLVDGTISFTHLIVAVGREVRTTSLGLELAGVATKQGKIVVDEYYRTTNPAIYTVGDAYGHEMFSHGAEKHNTDLWTNLLSPVDRKHSLKHFSWVTFTDPEIATFGFTEQQLRERGMAYEKVVQSFDHDDRAVAADYRDGVLILYLSKPRFGSAKLLGGCMAAPGAGEMIQELLLLNMMDAKYSTLTNKIYAYPVGSRINQKPARDRAQQRLLSPLTKRLLRAAYRLQNR</sequence>
<dbReference type="InterPro" id="IPR001100">
    <property type="entry name" value="Pyr_nuc-diS_OxRdtase"/>
</dbReference>
<dbReference type="Gene3D" id="3.30.390.30">
    <property type="match status" value="1"/>
</dbReference>
<evidence type="ECO:0000256" key="1">
    <source>
        <dbReference type="ARBA" id="ARBA00001974"/>
    </source>
</evidence>
<accession>A0ABM9B390</accession>
<gene>
    <name evidence="12" type="primary">merA</name>
    <name evidence="12" type="ORF">LEM8419_02702</name>
</gene>
<evidence type="ECO:0000313" key="12">
    <source>
        <dbReference type="EMBL" id="CAH1001795.1"/>
    </source>
</evidence>
<evidence type="ECO:0000259" key="10">
    <source>
        <dbReference type="Pfam" id="PF02852"/>
    </source>
</evidence>
<dbReference type="InterPro" id="IPR004099">
    <property type="entry name" value="Pyr_nucl-diS_OxRdtase_dimer"/>
</dbReference>